<comment type="caution">
    <text evidence="6">The sequence shown here is derived from an EMBL/GenBank/DDBJ whole genome shotgun (WGS) entry which is preliminary data.</text>
</comment>
<proteinExistence type="predicted"/>
<evidence type="ECO:0000256" key="1">
    <source>
        <dbReference type="ARBA" id="ARBA00004370"/>
    </source>
</evidence>
<keyword evidence="4" id="KW-1133">Transmembrane helix</keyword>
<dbReference type="EMBL" id="DXHV01000070">
    <property type="protein sequence ID" value="HIW01030.1"/>
    <property type="molecule type" value="Genomic_DNA"/>
</dbReference>
<dbReference type="InterPro" id="IPR039910">
    <property type="entry name" value="D15-like"/>
</dbReference>
<feature type="compositionally biased region" description="Acidic residues" evidence="3">
    <location>
        <begin position="112"/>
        <end position="122"/>
    </location>
</feature>
<dbReference type="AlphaFoldDB" id="A0A9D1PWV5"/>
<gene>
    <name evidence="6" type="ORF">H9894_07570</name>
</gene>
<feature type="transmembrane region" description="Helical" evidence="4">
    <location>
        <begin position="40"/>
        <end position="61"/>
    </location>
</feature>
<dbReference type="GO" id="GO:0019867">
    <property type="term" value="C:outer membrane"/>
    <property type="evidence" value="ECO:0007669"/>
    <property type="project" value="InterPro"/>
</dbReference>
<reference evidence="6" key="2">
    <citation type="submission" date="2021-04" db="EMBL/GenBank/DDBJ databases">
        <authorList>
            <person name="Gilroy R."/>
        </authorList>
    </citation>
    <scope>NUCLEOTIDE SEQUENCE</scope>
    <source>
        <strain evidence="6">ChiHecec2B26-446</strain>
    </source>
</reference>
<evidence type="ECO:0000256" key="4">
    <source>
        <dbReference type="SAM" id="Phobius"/>
    </source>
</evidence>
<feature type="domain" description="Bacterial surface antigen (D15)" evidence="5">
    <location>
        <begin position="443"/>
        <end position="740"/>
    </location>
</feature>
<evidence type="ECO:0000256" key="3">
    <source>
        <dbReference type="SAM" id="MobiDB-lite"/>
    </source>
</evidence>
<dbReference type="InterPro" id="IPR000184">
    <property type="entry name" value="Bac_surfAg_D15"/>
</dbReference>
<evidence type="ECO:0000313" key="6">
    <source>
        <dbReference type="EMBL" id="HIW01030.1"/>
    </source>
</evidence>
<dbReference type="Proteomes" id="UP000886752">
    <property type="component" value="Unassembled WGS sequence"/>
</dbReference>
<dbReference type="Pfam" id="PF01103">
    <property type="entry name" value="Omp85"/>
    <property type="match status" value="1"/>
</dbReference>
<dbReference type="PANTHER" id="PTHR12815:SF42">
    <property type="entry name" value="BACTERIAL SURFACE ANTIGEN (D15) DOMAIN-CONTAINING PROTEIN"/>
    <property type="match status" value="1"/>
</dbReference>
<reference evidence="6" key="1">
    <citation type="journal article" date="2021" name="PeerJ">
        <title>Extensive microbial diversity within the chicken gut microbiome revealed by metagenomics and culture.</title>
        <authorList>
            <person name="Gilroy R."/>
            <person name="Ravi A."/>
            <person name="Getino M."/>
            <person name="Pursley I."/>
            <person name="Horton D.L."/>
            <person name="Alikhan N.F."/>
            <person name="Baker D."/>
            <person name="Gharbi K."/>
            <person name="Hall N."/>
            <person name="Watson M."/>
            <person name="Adriaenssens E.M."/>
            <person name="Foster-Nyarko E."/>
            <person name="Jarju S."/>
            <person name="Secka A."/>
            <person name="Antonio M."/>
            <person name="Oren A."/>
            <person name="Chaudhuri R.R."/>
            <person name="La Ragione R."/>
            <person name="Hildebrand F."/>
            <person name="Pallen M.J."/>
        </authorList>
    </citation>
    <scope>NUCLEOTIDE SEQUENCE</scope>
    <source>
        <strain evidence="6">ChiHecec2B26-446</strain>
    </source>
</reference>
<protein>
    <submittedName>
        <fullName evidence="6">BamA/TamA family outer membrane protein</fullName>
    </submittedName>
</protein>
<name>A0A9D1PWV5_9BACT</name>
<organism evidence="6 7">
    <name type="scientific">Candidatus Desulfovibrio intestinipullorum</name>
    <dbReference type="NCBI Taxonomy" id="2838536"/>
    <lineage>
        <taxon>Bacteria</taxon>
        <taxon>Pseudomonadati</taxon>
        <taxon>Thermodesulfobacteriota</taxon>
        <taxon>Desulfovibrionia</taxon>
        <taxon>Desulfovibrionales</taxon>
        <taxon>Desulfovibrionaceae</taxon>
        <taxon>Desulfovibrio</taxon>
    </lineage>
</organism>
<sequence length="740" mass="81793">MRKPSSSRPGRSACHGTTSSLPQAASCQTTFRTLFDASGLLARLMSLVLLLPLVCSCGLIFDGNFKQRPGPGKTQESEEDLSQPLPYEVTFVVEGSRGMLHTQKAADKPAQEDEEEREDSSSENDTSRNQSSELSGDNTNTTDTTKDPDLADSASLPDEPLTLDEHAAELAQGMEGQSQLVSLKDTPPDGELGLELRAQKDVETALKYMASEGYYDGEAEKRITGAETGKAQVTIILRPGRRYVVGDISIIYSPYPRIPEKIRDRKDFIFSAHRLPGVRQGRPATAQQVLDGVQKIPGRLQRNGFPDARIREEYYYLDRNRRTLNILVEVDPGEAATIGRLLFLGESSVSSTYLSRLALWQTSSTLWDSRKVDGYVSFLRRTGLFQNVTLVNQEQREGGSPTTLSQKPVGILLEDAKHRTVGGMLRYDTDTGFGAEAHWEHRNLLGNGEKLSITAPYTSTNRGVELDFRKPAFLSKMQTLRGVASFMDETTDAYDRTGVMAGAGIMRRWNRTWGTLAGVFADSGMLKDTEHSRQPYSIYGALLRVRRDTRNNFRNPVSGTRTELTVRPMTGEYEGSFNAVGTELVLSGYWAPFTRRSGRPDDKLVLAGRVGLGSLSGAPLHILPSTQRFYLGGMDTVRGYGYQQIGPMDENGDPIGGRSYQMVNLESRFKINKSLGLVAFLDGGKLYTEEMPQFDTDMDWGAGLGVRYFTPIGPVRLDVAVPLKDVDPPVQFYISIGQSF</sequence>
<dbReference type="Gene3D" id="2.40.160.50">
    <property type="entry name" value="membrane protein fhac: a member of the omp85/tpsb transporter family"/>
    <property type="match status" value="1"/>
</dbReference>
<accession>A0A9D1PWV5</accession>
<keyword evidence="4" id="KW-0812">Transmembrane</keyword>
<comment type="subcellular location">
    <subcellularLocation>
        <location evidence="1">Membrane</location>
    </subcellularLocation>
</comment>
<evidence type="ECO:0000259" key="5">
    <source>
        <dbReference type="Pfam" id="PF01103"/>
    </source>
</evidence>
<evidence type="ECO:0000256" key="2">
    <source>
        <dbReference type="ARBA" id="ARBA00023136"/>
    </source>
</evidence>
<evidence type="ECO:0000313" key="7">
    <source>
        <dbReference type="Proteomes" id="UP000886752"/>
    </source>
</evidence>
<feature type="region of interest" description="Disordered" evidence="3">
    <location>
        <begin position="98"/>
        <end position="158"/>
    </location>
</feature>
<dbReference type="PANTHER" id="PTHR12815">
    <property type="entry name" value="SORTING AND ASSEMBLY MACHINERY SAMM50 PROTEIN FAMILY MEMBER"/>
    <property type="match status" value="1"/>
</dbReference>
<feature type="region of interest" description="Disordered" evidence="3">
    <location>
        <begin position="1"/>
        <end position="20"/>
    </location>
</feature>
<keyword evidence="2 4" id="KW-0472">Membrane</keyword>